<dbReference type="PANTHER" id="PTHR43539">
    <property type="entry name" value="FLAVIN-BINDING MONOOXYGENASE-LIKE PROTEIN (AFU_ORTHOLOGUE AFUA_4G09220)"/>
    <property type="match status" value="1"/>
</dbReference>
<name>A0A517P298_9BACT</name>
<reference evidence="2 3" key="1">
    <citation type="submission" date="2019-02" db="EMBL/GenBank/DDBJ databases">
        <title>Deep-cultivation of Planctomycetes and their phenomic and genomic characterization uncovers novel biology.</title>
        <authorList>
            <person name="Wiegand S."/>
            <person name="Jogler M."/>
            <person name="Boedeker C."/>
            <person name="Pinto D."/>
            <person name="Vollmers J."/>
            <person name="Rivas-Marin E."/>
            <person name="Kohn T."/>
            <person name="Peeters S.H."/>
            <person name="Heuer A."/>
            <person name="Rast P."/>
            <person name="Oberbeckmann S."/>
            <person name="Bunk B."/>
            <person name="Jeske O."/>
            <person name="Meyerdierks A."/>
            <person name="Storesund J.E."/>
            <person name="Kallscheuer N."/>
            <person name="Luecker S."/>
            <person name="Lage O.M."/>
            <person name="Pohl T."/>
            <person name="Merkel B.J."/>
            <person name="Hornburger P."/>
            <person name="Mueller R.-W."/>
            <person name="Bruemmer F."/>
            <person name="Labrenz M."/>
            <person name="Spormann A.M."/>
            <person name="Op den Camp H."/>
            <person name="Overmann J."/>
            <person name="Amann R."/>
            <person name="Jetten M.S.M."/>
            <person name="Mascher T."/>
            <person name="Medema M.H."/>
            <person name="Devos D.P."/>
            <person name="Kaster A.-K."/>
            <person name="Ovreas L."/>
            <person name="Rohde M."/>
            <person name="Galperin M.Y."/>
            <person name="Jogler C."/>
        </authorList>
    </citation>
    <scope>NUCLEOTIDE SEQUENCE [LARGE SCALE GENOMIC DNA]</scope>
    <source>
        <strain evidence="2 3">K23_9</strain>
    </source>
</reference>
<keyword evidence="1 2" id="KW-0560">Oxidoreductase</keyword>
<gene>
    <name evidence="2" type="primary">czcO_2</name>
    <name evidence="2" type="ORF">K239x_55150</name>
</gene>
<sequence length="376" mass="41487">MSLPGKTETYDVVVIGGGAAGVGVSVALKQAGVENFVVLERETVGASFAKWPAETRFITPSFPSNSIGMLDLNSIAIGVSPAYSLEVEHPTGQEYASHLRGVAQFFELPVKPDTDVLRVSKVGDEFRVDTADETLRAKHVIWAAGEFQYPRLNGFAGSELCRHTATVASYEELDGDDFIIIGGYESGVDAAYHLSYRDKHVRLFDKASPWKDESSDPSVALSTYSLERTREDWFEEFVELLPHTPIASVSRVDDEYEVKAVDGRCFRTSTQPLFAGGFEGSCQRVADLFAQREDGFPLLSENDESTTVPGMFLCGPAVRHENHVFCFIYKYRQRFAVVAKALATSLGLPAEELETYRKWGMYLDDLSCCGEECASC</sequence>
<dbReference type="GO" id="GO:0004497">
    <property type="term" value="F:monooxygenase activity"/>
    <property type="evidence" value="ECO:0007669"/>
    <property type="project" value="TreeGrafter"/>
</dbReference>
<dbReference type="OrthoDB" id="178899at2"/>
<dbReference type="EC" id="1.-.-.-" evidence="2"/>
<dbReference type="GO" id="GO:0050660">
    <property type="term" value="F:flavin adenine dinucleotide binding"/>
    <property type="evidence" value="ECO:0007669"/>
    <property type="project" value="TreeGrafter"/>
</dbReference>
<dbReference type="PRINTS" id="PR00469">
    <property type="entry name" value="PNDRDTASEII"/>
</dbReference>
<proteinExistence type="predicted"/>
<dbReference type="RefSeq" id="WP_145421213.1">
    <property type="nucleotide sequence ID" value="NZ_CP036526.1"/>
</dbReference>
<evidence type="ECO:0000256" key="1">
    <source>
        <dbReference type="ARBA" id="ARBA00023002"/>
    </source>
</evidence>
<accession>A0A517P298</accession>
<evidence type="ECO:0000313" key="3">
    <source>
        <dbReference type="Proteomes" id="UP000319817"/>
    </source>
</evidence>
<evidence type="ECO:0000313" key="2">
    <source>
        <dbReference type="EMBL" id="QDT13495.1"/>
    </source>
</evidence>
<dbReference type="Gene3D" id="3.50.50.60">
    <property type="entry name" value="FAD/NAD(P)-binding domain"/>
    <property type="match status" value="2"/>
</dbReference>
<dbReference type="EMBL" id="CP036526">
    <property type="protein sequence ID" value="QDT13495.1"/>
    <property type="molecule type" value="Genomic_DNA"/>
</dbReference>
<dbReference type="Proteomes" id="UP000319817">
    <property type="component" value="Chromosome"/>
</dbReference>
<protein>
    <submittedName>
        <fullName evidence="2">Putative oxidoreductase CzcO</fullName>
        <ecNumber evidence="2">1.-.-.-</ecNumber>
    </submittedName>
</protein>
<dbReference type="InterPro" id="IPR036188">
    <property type="entry name" value="FAD/NAD-bd_sf"/>
</dbReference>
<keyword evidence="3" id="KW-1185">Reference proteome</keyword>
<dbReference type="PRINTS" id="PR00368">
    <property type="entry name" value="FADPNR"/>
</dbReference>
<dbReference type="InterPro" id="IPR050982">
    <property type="entry name" value="Auxin_biosynth/cation_transpt"/>
</dbReference>
<organism evidence="2 3">
    <name type="scientific">Stieleria marina</name>
    <dbReference type="NCBI Taxonomy" id="1930275"/>
    <lineage>
        <taxon>Bacteria</taxon>
        <taxon>Pseudomonadati</taxon>
        <taxon>Planctomycetota</taxon>
        <taxon>Planctomycetia</taxon>
        <taxon>Pirellulales</taxon>
        <taxon>Pirellulaceae</taxon>
        <taxon>Stieleria</taxon>
    </lineage>
</organism>
<dbReference type="AlphaFoldDB" id="A0A517P298"/>
<dbReference type="SUPFAM" id="SSF51905">
    <property type="entry name" value="FAD/NAD(P)-binding domain"/>
    <property type="match status" value="1"/>
</dbReference>
<dbReference type="Pfam" id="PF13738">
    <property type="entry name" value="Pyr_redox_3"/>
    <property type="match status" value="1"/>
</dbReference>
<dbReference type="PANTHER" id="PTHR43539:SF89">
    <property type="entry name" value="NAD(P)-BINDING DOMAIN-CONTAINING PROTEIN"/>
    <property type="match status" value="1"/>
</dbReference>